<dbReference type="AlphaFoldDB" id="A0A5B0MUY5"/>
<feature type="compositionally biased region" description="Polar residues" evidence="1">
    <location>
        <begin position="257"/>
        <end position="270"/>
    </location>
</feature>
<protein>
    <recommendedName>
        <fullName evidence="2">hAT-like transposase RNase-H fold domain-containing protein</fullName>
    </recommendedName>
</protein>
<organism evidence="3 4">
    <name type="scientific">Puccinia graminis f. sp. tritici</name>
    <dbReference type="NCBI Taxonomy" id="56615"/>
    <lineage>
        <taxon>Eukaryota</taxon>
        <taxon>Fungi</taxon>
        <taxon>Dikarya</taxon>
        <taxon>Basidiomycota</taxon>
        <taxon>Pucciniomycotina</taxon>
        <taxon>Pucciniomycetes</taxon>
        <taxon>Pucciniales</taxon>
        <taxon>Pucciniaceae</taxon>
        <taxon>Puccinia</taxon>
    </lineage>
</organism>
<accession>A0A5B0MUY5</accession>
<evidence type="ECO:0000256" key="1">
    <source>
        <dbReference type="SAM" id="MobiDB-lite"/>
    </source>
</evidence>
<dbReference type="Pfam" id="PF14372">
    <property type="entry name" value="hAT-like_RNase-H"/>
    <property type="match status" value="1"/>
</dbReference>
<reference evidence="3 4" key="1">
    <citation type="submission" date="2019-05" db="EMBL/GenBank/DDBJ databases">
        <title>Emergence of the Ug99 lineage of the wheat stem rust pathogen through somatic hybridization.</title>
        <authorList>
            <person name="Li F."/>
            <person name="Upadhyaya N.M."/>
            <person name="Sperschneider J."/>
            <person name="Matny O."/>
            <person name="Nguyen-Phuc H."/>
            <person name="Mago R."/>
            <person name="Raley C."/>
            <person name="Miller M.E."/>
            <person name="Silverstein K.A.T."/>
            <person name="Henningsen E."/>
            <person name="Hirsch C.D."/>
            <person name="Visser B."/>
            <person name="Pretorius Z.A."/>
            <person name="Steffenson B.J."/>
            <person name="Schwessinger B."/>
            <person name="Dodds P.N."/>
            <person name="Figueroa M."/>
        </authorList>
    </citation>
    <scope>NUCLEOTIDE SEQUENCE [LARGE SCALE GENOMIC DNA]</scope>
    <source>
        <strain evidence="3">21-0</strain>
    </source>
</reference>
<sequence>MDREQDLQIPQFKSSNHILGCVAHVINLAAKIGIRALGSVDHAEDGHEISMGNHNPDPQSFGSNNPMNIGSLITPPDGAGINTQTILKQIHGLCTWHALSLEKTCTHFCKHNAEASKFLLSPAKWDQARYLTQPLEPHHNATVILSGSHYPTLNKALPVYIVLLEHLDSVCRGLYNQSQLIQPALQMIEKFDQYIRDALQKLVCICAMILNPKFKTAFWKNHQNFIFNCYQRCQKDSVLTQSIPLDETSRNDKKRSTQPGQPKENQNHLGSTKDTHRSNLTISNCFTAPSLATCISHQHNKHHSHSNRI</sequence>
<dbReference type="Proteomes" id="UP000324748">
    <property type="component" value="Unassembled WGS sequence"/>
</dbReference>
<dbReference type="InterPro" id="IPR012337">
    <property type="entry name" value="RNaseH-like_sf"/>
</dbReference>
<name>A0A5B0MUY5_PUCGR</name>
<comment type="caution">
    <text evidence="3">The sequence shown here is derived from an EMBL/GenBank/DDBJ whole genome shotgun (WGS) entry which is preliminary data.</text>
</comment>
<proteinExistence type="predicted"/>
<dbReference type="EMBL" id="VSWC01000132">
    <property type="protein sequence ID" value="KAA1079580.1"/>
    <property type="molecule type" value="Genomic_DNA"/>
</dbReference>
<dbReference type="SUPFAM" id="SSF53098">
    <property type="entry name" value="Ribonuclease H-like"/>
    <property type="match status" value="1"/>
</dbReference>
<feature type="domain" description="hAT-like transposase RNase-H fold" evidence="2">
    <location>
        <begin position="146"/>
        <end position="226"/>
    </location>
</feature>
<gene>
    <name evidence="3" type="ORF">PGT21_016559</name>
</gene>
<dbReference type="GO" id="GO:0003677">
    <property type="term" value="F:DNA binding"/>
    <property type="evidence" value="ECO:0007669"/>
    <property type="project" value="InterPro"/>
</dbReference>
<evidence type="ECO:0000313" key="3">
    <source>
        <dbReference type="EMBL" id="KAA1079580.1"/>
    </source>
</evidence>
<dbReference type="PANTHER" id="PTHR23272">
    <property type="entry name" value="BED FINGER-RELATED"/>
    <property type="match status" value="1"/>
</dbReference>
<dbReference type="InterPro" id="IPR025525">
    <property type="entry name" value="hAT-like_transposase_RNase-H"/>
</dbReference>
<keyword evidence="4" id="KW-1185">Reference proteome</keyword>
<feature type="region of interest" description="Disordered" evidence="1">
    <location>
        <begin position="244"/>
        <end position="276"/>
    </location>
</feature>
<dbReference type="OrthoDB" id="2505635at2759"/>
<evidence type="ECO:0000259" key="2">
    <source>
        <dbReference type="Pfam" id="PF14372"/>
    </source>
</evidence>
<evidence type="ECO:0000313" key="4">
    <source>
        <dbReference type="Proteomes" id="UP000324748"/>
    </source>
</evidence>